<evidence type="ECO:0000256" key="3">
    <source>
        <dbReference type="PIRSR" id="PIRSR005384-1"/>
    </source>
</evidence>
<comment type="similarity">
    <text evidence="1">Belongs to the LacAB/RpiB family.</text>
</comment>
<keyword evidence="2 4" id="KW-0413">Isomerase</keyword>
<dbReference type="Gene3D" id="3.40.1400.10">
    <property type="entry name" value="Sugar-phosphate isomerase, RpiB/LacA/LacB"/>
    <property type="match status" value="1"/>
</dbReference>
<evidence type="ECO:0000256" key="1">
    <source>
        <dbReference type="ARBA" id="ARBA00008754"/>
    </source>
</evidence>
<dbReference type="Proteomes" id="UP000249260">
    <property type="component" value="Unassembled WGS sequence"/>
</dbReference>
<evidence type="ECO:0000313" key="4">
    <source>
        <dbReference type="EMBL" id="RAP75965.1"/>
    </source>
</evidence>
<sequence length="154" mass="16467">MKISLGCDHAGFHLKAAVAAHLQSLGCEVVDHGCHSADAVDFPDIARLVCHSVLNGDAERGIMVCGTGVGACIAANKIPGIRAAVCHDFHSAHQSVEHDDVNVMCIGAQIVGAWLAKDLIASFIQATFSTEEQFRRRVEKLADLEREAAQKQSH</sequence>
<dbReference type="PIRSF" id="PIRSF005384">
    <property type="entry name" value="RpiB_LacA_B"/>
    <property type="match status" value="1"/>
</dbReference>
<protein>
    <submittedName>
        <fullName evidence="4">Ribose 5-phosphate isomerase B</fullName>
        <ecNumber evidence="4">5.3.1.6</ecNumber>
    </submittedName>
</protein>
<dbReference type="SUPFAM" id="SSF89623">
    <property type="entry name" value="Ribose/Galactose isomerase RpiB/AlsB"/>
    <property type="match status" value="1"/>
</dbReference>
<feature type="active site" description="Proton donor" evidence="3">
    <location>
        <position position="98"/>
    </location>
</feature>
<dbReference type="PANTHER" id="PTHR43732:SF1">
    <property type="entry name" value="RIBOSE 5-PHOSPHATE ISOMERASE"/>
    <property type="match status" value="1"/>
</dbReference>
<dbReference type="EC" id="5.3.1.6" evidence="4"/>
<reference evidence="4 5" key="1">
    <citation type="submission" date="2018-06" db="EMBL/GenBank/DDBJ databases">
        <title>Paenibacillus montanisoli sp. nov., isolated from mountain area soil.</title>
        <authorList>
            <person name="Wu M."/>
        </authorList>
    </citation>
    <scope>NUCLEOTIDE SEQUENCE [LARGE SCALE GENOMIC DNA]</scope>
    <source>
        <strain evidence="4 5">RA17</strain>
    </source>
</reference>
<proteinExistence type="inferred from homology"/>
<dbReference type="OrthoDB" id="1778624at2"/>
<dbReference type="InterPro" id="IPR036569">
    <property type="entry name" value="RpiB_LacA_LacB_sf"/>
</dbReference>
<dbReference type="InterPro" id="IPR051812">
    <property type="entry name" value="SPI_LacAB/RpiB"/>
</dbReference>
<feature type="active site" description="Proton acceptor" evidence="3">
    <location>
        <position position="65"/>
    </location>
</feature>
<dbReference type="NCBIfam" id="TIGR00689">
    <property type="entry name" value="rpiB_lacA_lacB"/>
    <property type="match status" value="1"/>
</dbReference>
<evidence type="ECO:0000313" key="5">
    <source>
        <dbReference type="Proteomes" id="UP000249260"/>
    </source>
</evidence>
<accession>A0A328U4W2</accession>
<dbReference type="EMBL" id="QLUW01000002">
    <property type="protein sequence ID" value="RAP75965.1"/>
    <property type="molecule type" value="Genomic_DNA"/>
</dbReference>
<dbReference type="RefSeq" id="WP_112882190.1">
    <property type="nucleotide sequence ID" value="NZ_QLUW01000002.1"/>
</dbReference>
<comment type="caution">
    <text evidence="4">The sequence shown here is derived from an EMBL/GenBank/DDBJ whole genome shotgun (WGS) entry which is preliminary data.</text>
</comment>
<evidence type="ECO:0000256" key="2">
    <source>
        <dbReference type="ARBA" id="ARBA00023235"/>
    </source>
</evidence>
<dbReference type="GO" id="GO:0004751">
    <property type="term" value="F:ribose-5-phosphate isomerase activity"/>
    <property type="evidence" value="ECO:0007669"/>
    <property type="project" value="UniProtKB-EC"/>
</dbReference>
<dbReference type="InterPro" id="IPR003500">
    <property type="entry name" value="RpiB_LacA_LacB"/>
</dbReference>
<dbReference type="PANTHER" id="PTHR43732">
    <property type="entry name" value="RIBOSE 5-PHOSPHATE ISOMERASE-RELATED"/>
    <property type="match status" value="1"/>
</dbReference>
<dbReference type="GO" id="GO:0005975">
    <property type="term" value="P:carbohydrate metabolic process"/>
    <property type="evidence" value="ECO:0007669"/>
    <property type="project" value="InterPro"/>
</dbReference>
<organism evidence="4 5">
    <name type="scientific">Paenibacillus montanisoli</name>
    <dbReference type="NCBI Taxonomy" id="2081970"/>
    <lineage>
        <taxon>Bacteria</taxon>
        <taxon>Bacillati</taxon>
        <taxon>Bacillota</taxon>
        <taxon>Bacilli</taxon>
        <taxon>Bacillales</taxon>
        <taxon>Paenibacillaceae</taxon>
        <taxon>Paenibacillus</taxon>
    </lineage>
</organism>
<gene>
    <name evidence="4" type="primary">rpiB</name>
    <name evidence="4" type="ORF">DL346_11090</name>
</gene>
<keyword evidence="5" id="KW-1185">Reference proteome</keyword>
<name>A0A328U4W2_9BACL</name>
<dbReference type="AlphaFoldDB" id="A0A328U4W2"/>
<dbReference type="Pfam" id="PF02502">
    <property type="entry name" value="LacAB_rpiB"/>
    <property type="match status" value="1"/>
</dbReference>
<dbReference type="NCBIfam" id="TIGR01120">
    <property type="entry name" value="rpiB"/>
    <property type="match status" value="1"/>
</dbReference>
<dbReference type="InterPro" id="IPR004785">
    <property type="entry name" value="RpiB"/>
</dbReference>
<dbReference type="NCBIfam" id="NF004051">
    <property type="entry name" value="PRK05571.1"/>
    <property type="match status" value="1"/>
</dbReference>